<organism evidence="2 3">
    <name type="scientific">Caldovatus sediminis</name>
    <dbReference type="NCBI Taxonomy" id="2041189"/>
    <lineage>
        <taxon>Bacteria</taxon>
        <taxon>Pseudomonadati</taxon>
        <taxon>Pseudomonadota</taxon>
        <taxon>Alphaproteobacteria</taxon>
        <taxon>Acetobacterales</taxon>
        <taxon>Roseomonadaceae</taxon>
        <taxon>Caldovatus</taxon>
    </lineage>
</organism>
<keyword evidence="3" id="KW-1185">Reference proteome</keyword>
<protein>
    <submittedName>
        <fullName evidence="2">Uncharacterized protein</fullName>
    </submittedName>
</protein>
<feature type="compositionally biased region" description="Low complexity" evidence="1">
    <location>
        <begin position="87"/>
        <end position="100"/>
    </location>
</feature>
<comment type="caution">
    <text evidence="2">The sequence shown here is derived from an EMBL/GenBank/DDBJ whole genome shotgun (WGS) entry which is preliminary data.</text>
</comment>
<accession>A0A8J2ZDB4</accession>
<gene>
    <name evidence="2" type="ORF">GCM10010964_30490</name>
</gene>
<evidence type="ECO:0000256" key="1">
    <source>
        <dbReference type="SAM" id="MobiDB-lite"/>
    </source>
</evidence>
<feature type="compositionally biased region" description="Basic and acidic residues" evidence="1">
    <location>
        <begin position="33"/>
        <end position="47"/>
    </location>
</feature>
<dbReference type="AlphaFoldDB" id="A0A8J2ZDB4"/>
<dbReference type="Proteomes" id="UP000597507">
    <property type="component" value="Unassembled WGS sequence"/>
</dbReference>
<reference evidence="2 3" key="1">
    <citation type="journal article" date="2014" name="Int. J. Syst. Evol. Microbiol.">
        <title>Complete genome sequence of Corynebacterium casei LMG S-19264T (=DSM 44701T), isolated from a smear-ripened cheese.</title>
        <authorList>
            <consortium name="US DOE Joint Genome Institute (JGI-PGF)"/>
            <person name="Walter F."/>
            <person name="Albersmeier A."/>
            <person name="Kalinowski J."/>
            <person name="Ruckert C."/>
        </authorList>
    </citation>
    <scope>NUCLEOTIDE SEQUENCE [LARGE SCALE GENOMIC DNA]</scope>
    <source>
        <strain evidence="2 3">CGMCC 1.16330</strain>
    </source>
</reference>
<evidence type="ECO:0000313" key="2">
    <source>
        <dbReference type="EMBL" id="GGG40777.1"/>
    </source>
</evidence>
<proteinExistence type="predicted"/>
<evidence type="ECO:0000313" key="3">
    <source>
        <dbReference type="Proteomes" id="UP000597507"/>
    </source>
</evidence>
<name>A0A8J2ZDB4_9PROT</name>
<sequence>MRRVARAGRAGVTGDGRNRRDADPVPVAARFGGDPRRLSAPPAREEAAALVPAPLCPAAGQGSLRSHTAWGFKRRDPADPRSSGPGSATAAVRSASARRR</sequence>
<feature type="region of interest" description="Disordered" evidence="1">
    <location>
        <begin position="1"/>
        <end position="100"/>
    </location>
</feature>
<dbReference type="EMBL" id="BMKS01000009">
    <property type="protein sequence ID" value="GGG40777.1"/>
    <property type="molecule type" value="Genomic_DNA"/>
</dbReference>
<feature type="compositionally biased region" description="Low complexity" evidence="1">
    <location>
        <begin position="48"/>
        <end position="59"/>
    </location>
</feature>